<feature type="compositionally biased region" description="Polar residues" evidence="1">
    <location>
        <begin position="590"/>
        <end position="605"/>
    </location>
</feature>
<feature type="compositionally biased region" description="Pro residues" evidence="1">
    <location>
        <begin position="641"/>
        <end position="657"/>
    </location>
</feature>
<comment type="caution">
    <text evidence="2">The sequence shown here is derived from an EMBL/GenBank/DDBJ whole genome shotgun (WGS) entry which is preliminary data.</text>
</comment>
<organism evidence="2 3">
    <name type="scientific">Monilinia fructicola</name>
    <name type="common">Brown rot fungus</name>
    <name type="synonym">Ciboria fructicola</name>
    <dbReference type="NCBI Taxonomy" id="38448"/>
    <lineage>
        <taxon>Eukaryota</taxon>
        <taxon>Fungi</taxon>
        <taxon>Dikarya</taxon>
        <taxon>Ascomycota</taxon>
        <taxon>Pezizomycotina</taxon>
        <taxon>Leotiomycetes</taxon>
        <taxon>Helotiales</taxon>
        <taxon>Sclerotiniaceae</taxon>
        <taxon>Monilinia</taxon>
    </lineage>
</organism>
<feature type="region of interest" description="Disordered" evidence="1">
    <location>
        <begin position="477"/>
        <end position="610"/>
    </location>
</feature>
<name>A0A5M9JTS8_MONFR</name>
<protein>
    <recommendedName>
        <fullName evidence="4">Ubiquitin-like domain-containing protein</fullName>
    </recommendedName>
</protein>
<dbReference type="VEuPathDB" id="FungiDB:MFRU_026g00890"/>
<feature type="region of interest" description="Disordered" evidence="1">
    <location>
        <begin position="641"/>
        <end position="682"/>
    </location>
</feature>
<evidence type="ECO:0008006" key="4">
    <source>
        <dbReference type="Google" id="ProtNLM"/>
    </source>
</evidence>
<dbReference type="AlphaFoldDB" id="A0A5M9JTS8"/>
<feature type="compositionally biased region" description="Polar residues" evidence="1">
    <location>
        <begin position="375"/>
        <end position="387"/>
    </location>
</feature>
<feature type="compositionally biased region" description="Low complexity" evidence="1">
    <location>
        <begin position="324"/>
        <end position="341"/>
    </location>
</feature>
<feature type="region of interest" description="Disordered" evidence="1">
    <location>
        <begin position="324"/>
        <end position="465"/>
    </location>
</feature>
<gene>
    <name evidence="2" type="ORF">EYC84_001479</name>
</gene>
<evidence type="ECO:0000313" key="3">
    <source>
        <dbReference type="Proteomes" id="UP000322873"/>
    </source>
</evidence>
<keyword evidence="3" id="KW-1185">Reference proteome</keyword>
<dbReference type="Proteomes" id="UP000322873">
    <property type="component" value="Unassembled WGS sequence"/>
</dbReference>
<sequence>MRNNAFHEKILPDPDDDDDYIYRFARHQGGWTTLYIAFEAGVYTLLYNYDFHDIYTVKKRFLSLLYRKGLIPHNQYECVLFYAGREIVNGETLKSCHIGDEATVNAFLRGEGKQETKNSKRVKGLLDSSDLLNEDVEKSGAKKKRTVRFADDLISCPPPSSQQPFTSRTSSPRSLQHVMKGGLGPGDMPLTDFDDPLVRDCPPGHDLPRKRPLEELSRKTSFASQPLPYDILPLAPRKPVYDSLGQSVVQREDTRRKRYKNANDIIPNQSEYSSSPTAVHLTSNLEPSMLSSLPAVRNTLYIGPSGTKTKSGSSPLAIYGYPSTSYTMTPPPRTHTTSPSTQQAPLFSSFKDPAVTYPSSSLNSPPKLGSPIDKYSSNQPSLSTTPRSILKPPPLSLPIKLQPASTLESQNTHSSLPSSSQPSKKSALRSLNSYFSSTSLPPPKHIPSQQILPRTSFNSPQSAKQDPMHFDYFQAARSKATPSESKNHPSKSPLPPLPSPNHITVEPSPLLSPKHPTYTRRSPSVRWSDKIPLTFPSDDWKHPQSESPSSSNSKTGWSDKLPLTFPSNDWKHPRSESPSSSNSNSETDVRSNAPTRQLSPPQTSALHPPPLKKRRLVYELPVLPLFYNYYPPFPESSFPTPKPIPTPPIPTIPPAPSKPTKKSPPKPLTKSPTLKSTNYYSSQYPLPRGSSMKGAVAIPPLAHEIVPGELLVYRAVRQLVENQGWEMSAEHWRAIKRVLEREEEEERKEGTKVNRNRGARGNLEVLVRRLMVEVEEAREANLES</sequence>
<accession>A0A5M9JTS8</accession>
<reference evidence="2 3" key="1">
    <citation type="submission" date="2019-06" db="EMBL/GenBank/DDBJ databases">
        <title>Genome Sequence of the Brown Rot Fungal Pathogen Monilinia fructicola.</title>
        <authorList>
            <person name="De Miccolis Angelini R.M."/>
            <person name="Landi L."/>
            <person name="Abate D."/>
            <person name="Pollastro S."/>
            <person name="Romanazzi G."/>
            <person name="Faretra F."/>
        </authorList>
    </citation>
    <scope>NUCLEOTIDE SEQUENCE [LARGE SCALE GENOMIC DNA]</scope>
    <source>
        <strain evidence="2 3">Mfrc123</strain>
    </source>
</reference>
<evidence type="ECO:0000313" key="2">
    <source>
        <dbReference type="EMBL" id="KAA8571479.1"/>
    </source>
</evidence>
<feature type="compositionally biased region" description="Polar residues" evidence="1">
    <location>
        <begin position="403"/>
        <end position="413"/>
    </location>
</feature>
<feature type="compositionally biased region" description="Low complexity" evidence="1">
    <location>
        <begin position="414"/>
        <end position="430"/>
    </location>
</feature>
<dbReference type="EMBL" id="VICG01000005">
    <property type="protein sequence ID" value="KAA8571479.1"/>
    <property type="molecule type" value="Genomic_DNA"/>
</dbReference>
<dbReference type="CDD" id="cd17039">
    <property type="entry name" value="Ubl_ubiquitin_like"/>
    <property type="match status" value="1"/>
</dbReference>
<feature type="compositionally biased region" description="Polar residues" evidence="1">
    <location>
        <begin position="447"/>
        <end position="464"/>
    </location>
</feature>
<feature type="compositionally biased region" description="Low complexity" evidence="1">
    <location>
        <begin position="668"/>
        <end position="677"/>
    </location>
</feature>
<proteinExistence type="predicted"/>
<feature type="compositionally biased region" description="Low complexity" evidence="1">
    <location>
        <begin position="576"/>
        <end position="586"/>
    </location>
</feature>
<evidence type="ECO:0000256" key="1">
    <source>
        <dbReference type="SAM" id="MobiDB-lite"/>
    </source>
</evidence>